<dbReference type="Gene3D" id="3.40.50.12370">
    <property type="match status" value="1"/>
</dbReference>
<dbReference type="Pfam" id="PF00582">
    <property type="entry name" value="Usp"/>
    <property type="match status" value="1"/>
</dbReference>
<dbReference type="Proteomes" id="UP000076131">
    <property type="component" value="Unassembled WGS sequence"/>
</dbReference>
<name>A0A154QLY1_9GAMM</name>
<reference evidence="2 3" key="1">
    <citation type="journal article" date="2016" name="MBio">
        <title>Lateral Gene Transfer in a Heavy Metal-Contaminated-Groundwater Microbial Community.</title>
        <authorList>
            <person name="Hemme C.L."/>
            <person name="Green S.J."/>
            <person name="Rishishwar L."/>
            <person name="Prakash O."/>
            <person name="Pettenato A."/>
            <person name="Chakraborty R."/>
            <person name="Deutschbauer A.M."/>
            <person name="Van Nostrand J.D."/>
            <person name="Wu L."/>
            <person name="He Z."/>
            <person name="Jordan I.K."/>
            <person name="Hazen T.C."/>
            <person name="Arkin A.P."/>
            <person name="Kostka J.E."/>
            <person name="Zhou J."/>
        </authorList>
    </citation>
    <scope>NUCLEOTIDE SEQUENCE [LARGE SCALE GENOMIC DNA]</scope>
    <source>
        <strain evidence="2 3">FW104-T7</strain>
    </source>
</reference>
<accession>A0A154QLY1</accession>
<dbReference type="STRING" id="416169.RHOFW104T7_04840"/>
<dbReference type="AlphaFoldDB" id="A0A154QLY1"/>
<keyword evidence="3" id="KW-1185">Reference proteome</keyword>
<protein>
    <submittedName>
        <fullName evidence="2">Universal stress protein UspA</fullName>
    </submittedName>
</protein>
<dbReference type="EMBL" id="LVJS01000008">
    <property type="protein sequence ID" value="KZC25200.1"/>
    <property type="molecule type" value="Genomic_DNA"/>
</dbReference>
<dbReference type="SUPFAM" id="SSF52402">
    <property type="entry name" value="Adenine nucleotide alpha hydrolases-like"/>
    <property type="match status" value="2"/>
</dbReference>
<proteinExistence type="predicted"/>
<dbReference type="CDD" id="cd00293">
    <property type="entry name" value="USP-like"/>
    <property type="match status" value="1"/>
</dbReference>
<dbReference type="RefSeq" id="WP_063107530.1">
    <property type="nucleotide sequence ID" value="NZ_LVJS01000008.1"/>
</dbReference>
<evidence type="ECO:0000259" key="1">
    <source>
        <dbReference type="Pfam" id="PF00582"/>
    </source>
</evidence>
<feature type="domain" description="UspA" evidence="1">
    <location>
        <begin position="152"/>
        <end position="272"/>
    </location>
</feature>
<evidence type="ECO:0000313" key="3">
    <source>
        <dbReference type="Proteomes" id="UP000076131"/>
    </source>
</evidence>
<evidence type="ECO:0000313" key="2">
    <source>
        <dbReference type="EMBL" id="KZC25200.1"/>
    </source>
</evidence>
<gene>
    <name evidence="2" type="ORF">RHOFW104T7_04840</name>
</gene>
<comment type="caution">
    <text evidence="2">The sequence shown here is derived from an EMBL/GenBank/DDBJ whole genome shotgun (WGS) entry which is preliminary data.</text>
</comment>
<sequence>MQDILAYASSFATWSRGPAYAARLAGALDASLTGLYVSPSPLALAPTYETPELMTYVLEGIHELVESASAAAPAFVRWAGEHGAKKAAWQVAEGDLPSVLGHIGNWHDLLVLERTPVPEESAAELGRIALSVEIPCLIVPPEGTPSPTPECIAVAWNGSPEAIRAIHAARPLLARAGRVVVLSGTPRKALTEIDWKPQFDLDVYLRRHGVHAEERRLLASDEEAGQALLAAAAEVDAGLLVMGAYGRTRFSEWFFGGATRHVLSHADIPVVMRH</sequence>
<organism evidence="2 3">
    <name type="scientific">Rhodanobacter thiooxydans</name>
    <dbReference type="NCBI Taxonomy" id="416169"/>
    <lineage>
        <taxon>Bacteria</taxon>
        <taxon>Pseudomonadati</taxon>
        <taxon>Pseudomonadota</taxon>
        <taxon>Gammaproteobacteria</taxon>
        <taxon>Lysobacterales</taxon>
        <taxon>Rhodanobacteraceae</taxon>
        <taxon>Rhodanobacter</taxon>
    </lineage>
</organism>
<dbReference type="InterPro" id="IPR006016">
    <property type="entry name" value="UspA"/>
</dbReference>